<proteinExistence type="inferred from homology"/>
<dbReference type="InterPro" id="IPR010992">
    <property type="entry name" value="IHF-like_DNA-bd_dom_sf"/>
</dbReference>
<evidence type="ECO:0000256" key="4">
    <source>
        <dbReference type="ARBA" id="ARBA00023125"/>
    </source>
</evidence>
<comment type="function">
    <text evidence="1">Histone-like DNA-binding protein which is capable of wrapping DNA to stabilize it, and thus to prevent its denaturation under extreme environmental conditions.</text>
</comment>
<dbReference type="GO" id="GO:0042802">
    <property type="term" value="F:identical protein binding"/>
    <property type="evidence" value="ECO:0007669"/>
    <property type="project" value="UniProtKB-ARBA"/>
</dbReference>
<dbReference type="STRING" id="1298851.TST_0149"/>
<organism evidence="6 7">
    <name type="scientific">Thermosulfidibacter takaii (strain DSM 17441 / JCM 13301 / NBRC 103674 / ABI70S6)</name>
    <dbReference type="NCBI Taxonomy" id="1298851"/>
    <lineage>
        <taxon>Bacteria</taxon>
        <taxon>Pseudomonadati</taxon>
        <taxon>Thermosulfidibacterota</taxon>
        <taxon>Thermosulfidibacteria</taxon>
        <taxon>Thermosulfidibacterales</taxon>
        <taxon>Thermosulfidibacteraceae</taxon>
    </lineage>
</organism>
<evidence type="ECO:0000313" key="7">
    <source>
        <dbReference type="Proteomes" id="UP000063234"/>
    </source>
</evidence>
<dbReference type="PRINTS" id="PR01727">
    <property type="entry name" value="DNABINDINGHU"/>
</dbReference>
<dbReference type="Gene3D" id="4.10.520.10">
    <property type="entry name" value="IHF-like DNA-binding proteins"/>
    <property type="match status" value="1"/>
</dbReference>
<dbReference type="GO" id="GO:0003677">
    <property type="term" value="F:DNA binding"/>
    <property type="evidence" value="ECO:0007669"/>
    <property type="project" value="UniProtKB-KW"/>
</dbReference>
<protein>
    <submittedName>
        <fullName evidence="6">DNA-binding protein HU-beta</fullName>
    </submittedName>
</protein>
<evidence type="ECO:0000256" key="1">
    <source>
        <dbReference type="ARBA" id="ARBA00003819"/>
    </source>
</evidence>
<dbReference type="AlphaFoldDB" id="A0A0S3QRJ5"/>
<evidence type="ECO:0000256" key="5">
    <source>
        <dbReference type="RuleBase" id="RU003939"/>
    </source>
</evidence>
<evidence type="ECO:0000256" key="3">
    <source>
        <dbReference type="ARBA" id="ARBA00023067"/>
    </source>
</evidence>
<dbReference type="InterPro" id="IPR000119">
    <property type="entry name" value="Hist_DNA-bd"/>
</dbReference>
<dbReference type="EMBL" id="AP013035">
    <property type="protein sequence ID" value="BAT70959.1"/>
    <property type="molecule type" value="Genomic_DNA"/>
</dbReference>
<keyword evidence="3" id="KW-0226">DNA condensation</keyword>
<keyword evidence="4 6" id="KW-0238">DNA-binding</keyword>
<reference evidence="7" key="1">
    <citation type="journal article" date="2018" name="Science">
        <title>A primordial and reversible TCA cycle in a facultatively chemolithoautotrophic thermophile.</title>
        <authorList>
            <person name="Nunoura T."/>
            <person name="Chikaraishi Y."/>
            <person name="Izaki R."/>
            <person name="Suwa T."/>
            <person name="Sato T."/>
            <person name="Harada T."/>
            <person name="Mori K."/>
            <person name="Kato Y."/>
            <person name="Miyazaki M."/>
            <person name="Shimamura S."/>
            <person name="Yanagawa K."/>
            <person name="Shuto A."/>
            <person name="Ohkouchi N."/>
            <person name="Fujita N."/>
            <person name="Takaki Y."/>
            <person name="Atomi H."/>
            <person name="Takai K."/>
        </authorList>
    </citation>
    <scope>NUCLEOTIDE SEQUENCE [LARGE SCALE GENOMIC DNA]</scope>
    <source>
        <strain evidence="7">DSM 17441 / JCM 13301 / NBRC 103674 / ABI70S6</strain>
    </source>
</reference>
<dbReference type="Proteomes" id="UP000063234">
    <property type="component" value="Chromosome"/>
</dbReference>
<dbReference type="PANTHER" id="PTHR33175:SF3">
    <property type="entry name" value="DNA-BINDING PROTEIN HU-BETA"/>
    <property type="match status" value="1"/>
</dbReference>
<keyword evidence="7" id="KW-1185">Reference proteome</keyword>
<gene>
    <name evidence="6" type="ORF">TST_0149</name>
</gene>
<accession>A0A0S3QRJ5</accession>
<dbReference type="Pfam" id="PF00216">
    <property type="entry name" value="Bac_DNA_binding"/>
    <property type="match status" value="1"/>
</dbReference>
<dbReference type="PATRIC" id="fig|1298851.3.peg.152"/>
<evidence type="ECO:0000256" key="2">
    <source>
        <dbReference type="ARBA" id="ARBA00010529"/>
    </source>
</evidence>
<evidence type="ECO:0000313" key="6">
    <source>
        <dbReference type="EMBL" id="BAT70959.1"/>
    </source>
</evidence>
<dbReference type="SUPFAM" id="SSF47729">
    <property type="entry name" value="IHF-like DNA-binding proteins"/>
    <property type="match status" value="1"/>
</dbReference>
<dbReference type="GO" id="GO:0005829">
    <property type="term" value="C:cytosol"/>
    <property type="evidence" value="ECO:0007669"/>
    <property type="project" value="TreeGrafter"/>
</dbReference>
<dbReference type="PROSITE" id="PS00045">
    <property type="entry name" value="HISTONE_LIKE"/>
    <property type="match status" value="1"/>
</dbReference>
<dbReference type="FunFam" id="4.10.520.10:FF:000001">
    <property type="entry name" value="DNA-binding protein HU"/>
    <property type="match status" value="1"/>
</dbReference>
<dbReference type="KEGG" id="ttk:TST_0149"/>
<dbReference type="CDD" id="cd13831">
    <property type="entry name" value="HU"/>
    <property type="match status" value="1"/>
</dbReference>
<name>A0A0S3QRJ5_THET7</name>
<dbReference type="OrthoDB" id="9799835at2"/>
<dbReference type="GO" id="GO:0006351">
    <property type="term" value="P:DNA-templated transcription"/>
    <property type="evidence" value="ECO:0007669"/>
    <property type="project" value="UniProtKB-ARBA"/>
</dbReference>
<dbReference type="GO" id="GO:0030261">
    <property type="term" value="P:chromosome condensation"/>
    <property type="evidence" value="ECO:0007669"/>
    <property type="project" value="UniProtKB-KW"/>
</dbReference>
<dbReference type="GO" id="GO:1990103">
    <property type="term" value="C:DnaA-HU complex"/>
    <property type="evidence" value="ECO:0007669"/>
    <property type="project" value="UniProtKB-ARBA"/>
</dbReference>
<comment type="similarity">
    <text evidence="2 5">Belongs to the bacterial histone-like protein family.</text>
</comment>
<dbReference type="InterPro" id="IPR020816">
    <property type="entry name" value="Histone-like_DNA-bd_CS"/>
</dbReference>
<dbReference type="RefSeq" id="WP_068548741.1">
    <property type="nucleotide sequence ID" value="NZ_AP013035.1"/>
</dbReference>
<dbReference type="SMART" id="SM00411">
    <property type="entry name" value="BHL"/>
    <property type="match status" value="1"/>
</dbReference>
<dbReference type="PANTHER" id="PTHR33175">
    <property type="entry name" value="DNA-BINDING PROTEIN HU"/>
    <property type="match status" value="1"/>
</dbReference>
<sequence length="90" mass="9896">MTKADLVSYIAKEAGLTKANAEKALDAFVKAVMEALAKGEKVTLVGFGTFYVSERAERRGRNPQTKEEIIIPACKVPKFKPGKLLKEKVK</sequence>
<dbReference type="GO" id="GO:0030527">
    <property type="term" value="F:structural constituent of chromatin"/>
    <property type="evidence" value="ECO:0007669"/>
    <property type="project" value="InterPro"/>
</dbReference>
<dbReference type="GO" id="GO:0006270">
    <property type="term" value="P:DNA replication initiation"/>
    <property type="evidence" value="ECO:0007669"/>
    <property type="project" value="UniProtKB-ARBA"/>
</dbReference>
<dbReference type="GO" id="GO:1990178">
    <property type="term" value="C:HU-DNA complex"/>
    <property type="evidence" value="ECO:0007669"/>
    <property type="project" value="UniProtKB-ARBA"/>
</dbReference>